<dbReference type="InterPro" id="IPR013525">
    <property type="entry name" value="ABC2_TM"/>
</dbReference>
<protein>
    <submittedName>
        <fullName evidence="8">ABC-2 type transport system permease protein</fullName>
    </submittedName>
</protein>
<sequence length="440" mass="50260">MKQILLVAQREFFTQVKNKTFLIMTVLTPLFMVGIFAIIAWMMSANSDQKTIAVVDESKEFITALVSNENNIYNFYPAKDIQGIKDTLLGSKYLDGILVIPKLEGNDFNSLDKKIELTTNGNIGNNYTSQLEDKINTRIEELKLEKEGISHEKMGQLKSNISIKSFDLKGGKENRSEYVKFGFAMALSYIIFMFIMIYGVKVMRSIVEEKNNRVVEIIISSVKPFNLMMGKILGTTFVALTQFTIWIIMGIACFVGATAFLGSKMDEFKNVQTPQTEILMQQQPEWLEKSQTIVDGFSDMNFPVIIFLFLLYFFIGYLFYSSIFAAIGSAVENDTDTQQFTFYPIFPLMIAMYGSMTTLDNPDGPVAFWLSMIPFTSPISMVTRIPFGVEWWEIALSLGLLIGTMLMMVYFASKVYRVGILMYGKKPSFKEMWKWMRYSN</sequence>
<reference evidence="8 9" key="1">
    <citation type="submission" date="2024-06" db="EMBL/GenBank/DDBJ databases">
        <title>Genomic Encyclopedia of Type Strains, Phase IV (KMG-IV): sequencing the most valuable type-strain genomes for metagenomic binning, comparative biology and taxonomic classification.</title>
        <authorList>
            <person name="Goeker M."/>
        </authorList>
    </citation>
    <scope>NUCLEOTIDE SEQUENCE [LARGE SCALE GENOMIC DNA]</scope>
    <source>
        <strain evidence="8 9">DSM 29388</strain>
    </source>
</reference>
<feature type="domain" description="ABC-2 type transporter transmembrane" evidence="7">
    <location>
        <begin position="19"/>
        <end position="412"/>
    </location>
</feature>
<dbReference type="PANTHER" id="PTHR30294:SF29">
    <property type="entry name" value="MULTIDRUG ABC TRANSPORTER PERMEASE YBHS-RELATED"/>
    <property type="match status" value="1"/>
</dbReference>
<keyword evidence="5 6" id="KW-0472">Membrane</keyword>
<proteinExistence type="predicted"/>
<evidence type="ECO:0000313" key="8">
    <source>
        <dbReference type="EMBL" id="MET3731280.1"/>
    </source>
</evidence>
<evidence type="ECO:0000256" key="2">
    <source>
        <dbReference type="ARBA" id="ARBA00022475"/>
    </source>
</evidence>
<feature type="transmembrane region" description="Helical" evidence="6">
    <location>
        <begin position="178"/>
        <end position="200"/>
    </location>
</feature>
<evidence type="ECO:0000256" key="6">
    <source>
        <dbReference type="SAM" id="Phobius"/>
    </source>
</evidence>
<evidence type="ECO:0000256" key="1">
    <source>
        <dbReference type="ARBA" id="ARBA00004651"/>
    </source>
</evidence>
<keyword evidence="2" id="KW-1003">Cell membrane</keyword>
<feature type="transmembrane region" description="Helical" evidence="6">
    <location>
        <begin position="304"/>
        <end position="328"/>
    </location>
</feature>
<evidence type="ECO:0000256" key="5">
    <source>
        <dbReference type="ARBA" id="ARBA00023136"/>
    </source>
</evidence>
<gene>
    <name evidence="8" type="ORF">ABID46_000847</name>
</gene>
<feature type="transmembrane region" description="Helical" evidence="6">
    <location>
        <begin position="237"/>
        <end position="261"/>
    </location>
</feature>
<comment type="subcellular location">
    <subcellularLocation>
        <location evidence="1">Cell membrane</location>
        <topology evidence="1">Multi-pass membrane protein</topology>
    </subcellularLocation>
</comment>
<feature type="transmembrane region" description="Helical" evidence="6">
    <location>
        <begin position="20"/>
        <end position="42"/>
    </location>
</feature>
<dbReference type="EMBL" id="JBEPMO010000003">
    <property type="protein sequence ID" value="MET3731280.1"/>
    <property type="molecule type" value="Genomic_DNA"/>
</dbReference>
<organism evidence="8 9">
    <name type="scientific">Moheibacter stercoris</name>
    <dbReference type="NCBI Taxonomy" id="1628251"/>
    <lineage>
        <taxon>Bacteria</taxon>
        <taxon>Pseudomonadati</taxon>
        <taxon>Bacteroidota</taxon>
        <taxon>Flavobacteriia</taxon>
        <taxon>Flavobacteriales</taxon>
        <taxon>Weeksellaceae</taxon>
        <taxon>Moheibacter</taxon>
    </lineage>
</organism>
<dbReference type="Pfam" id="PF12698">
    <property type="entry name" value="ABC2_membrane_3"/>
    <property type="match status" value="1"/>
</dbReference>
<evidence type="ECO:0000259" key="7">
    <source>
        <dbReference type="Pfam" id="PF12698"/>
    </source>
</evidence>
<evidence type="ECO:0000313" key="9">
    <source>
        <dbReference type="Proteomes" id="UP001549146"/>
    </source>
</evidence>
<dbReference type="PANTHER" id="PTHR30294">
    <property type="entry name" value="MEMBRANE COMPONENT OF ABC TRANSPORTER YHHJ-RELATED"/>
    <property type="match status" value="1"/>
</dbReference>
<dbReference type="SUPFAM" id="SSF53850">
    <property type="entry name" value="Periplasmic binding protein-like II"/>
    <property type="match status" value="1"/>
</dbReference>
<accession>A0ABV2LRS5</accession>
<dbReference type="InterPro" id="IPR051449">
    <property type="entry name" value="ABC-2_transporter_component"/>
</dbReference>
<keyword evidence="4 6" id="KW-1133">Transmembrane helix</keyword>
<keyword evidence="3 6" id="KW-0812">Transmembrane</keyword>
<feature type="transmembrane region" description="Helical" evidence="6">
    <location>
        <begin position="340"/>
        <end position="359"/>
    </location>
</feature>
<dbReference type="RefSeq" id="WP_354507391.1">
    <property type="nucleotide sequence ID" value="NZ_JBEPMO010000003.1"/>
</dbReference>
<comment type="caution">
    <text evidence="8">The sequence shown here is derived from an EMBL/GenBank/DDBJ whole genome shotgun (WGS) entry which is preliminary data.</text>
</comment>
<evidence type="ECO:0000256" key="4">
    <source>
        <dbReference type="ARBA" id="ARBA00022989"/>
    </source>
</evidence>
<name>A0ABV2LRS5_9FLAO</name>
<dbReference type="Gene3D" id="3.40.190.10">
    <property type="entry name" value="Periplasmic binding protein-like II"/>
    <property type="match status" value="1"/>
</dbReference>
<keyword evidence="9" id="KW-1185">Reference proteome</keyword>
<feature type="transmembrane region" description="Helical" evidence="6">
    <location>
        <begin position="391"/>
        <end position="412"/>
    </location>
</feature>
<dbReference type="Proteomes" id="UP001549146">
    <property type="component" value="Unassembled WGS sequence"/>
</dbReference>
<evidence type="ECO:0000256" key="3">
    <source>
        <dbReference type="ARBA" id="ARBA00022692"/>
    </source>
</evidence>